<protein>
    <recommendedName>
        <fullName evidence="1">SET domain-containing protein</fullName>
    </recommendedName>
</protein>
<dbReference type="Proteomes" id="UP000053831">
    <property type="component" value="Unassembled WGS sequence"/>
</dbReference>
<organism evidence="2 3">
    <name type="scientific">Escovopsis weberi</name>
    <dbReference type="NCBI Taxonomy" id="150374"/>
    <lineage>
        <taxon>Eukaryota</taxon>
        <taxon>Fungi</taxon>
        <taxon>Dikarya</taxon>
        <taxon>Ascomycota</taxon>
        <taxon>Pezizomycotina</taxon>
        <taxon>Sordariomycetes</taxon>
        <taxon>Hypocreomycetidae</taxon>
        <taxon>Hypocreales</taxon>
        <taxon>Hypocreaceae</taxon>
        <taxon>Escovopsis</taxon>
    </lineage>
</organism>
<dbReference type="AlphaFoldDB" id="A0A0M8MYB5"/>
<reference evidence="2 3" key="1">
    <citation type="submission" date="2015-07" db="EMBL/GenBank/DDBJ databases">
        <title>The genome of the fungus Escovopsis weberi, a specialized disease agent of ant agriculture.</title>
        <authorList>
            <person name="de Man T.J."/>
            <person name="Stajich J.E."/>
            <person name="Kubicek C.P."/>
            <person name="Chenthamara K."/>
            <person name="Atanasova L."/>
            <person name="Druzhinina I.S."/>
            <person name="Birnbaum S."/>
            <person name="Barribeau S.M."/>
            <person name="Teiling C."/>
            <person name="Suen G."/>
            <person name="Currie C."/>
            <person name="Gerardo N.M."/>
        </authorList>
    </citation>
    <scope>NUCLEOTIDE SEQUENCE [LARGE SCALE GENOMIC DNA]</scope>
</reference>
<comment type="caution">
    <text evidence="2">The sequence shown here is derived from an EMBL/GenBank/DDBJ whole genome shotgun (WGS) entry which is preliminary data.</text>
</comment>
<proteinExistence type="predicted"/>
<dbReference type="EMBL" id="LGSR01000020">
    <property type="protein sequence ID" value="KOS19327.1"/>
    <property type="molecule type" value="Genomic_DNA"/>
</dbReference>
<accession>A0A0M8MYB5</accession>
<dbReference type="Gene3D" id="2.170.270.10">
    <property type="entry name" value="SET domain"/>
    <property type="match status" value="1"/>
</dbReference>
<keyword evidence="3" id="KW-1185">Reference proteome</keyword>
<gene>
    <name evidence="2" type="ORF">ESCO_000891</name>
</gene>
<evidence type="ECO:0000313" key="2">
    <source>
        <dbReference type="EMBL" id="KOS19327.1"/>
    </source>
</evidence>
<sequence>MVDYVQPETYLPEKERLLSIAAPSSISHDEKLQQQTSGNQLRNWDALEIQAAGVCGNGVFAKFDFERGHKIIVERPILSCIHWMLRNGLRTVSQDWMTLPLENQQQMTSYFSRLKDVPIGGKTLLPQHKKVLEKFIEEYGFWDPQRARAHIYLLVSHINHACISCANAEQWTDSSYPHRITVKLVKPVKAGQEIFINYNRKTPFGCALCGPLSFRDRVKAFGCGIFK</sequence>
<feature type="domain" description="SET" evidence="1">
    <location>
        <begin position="30"/>
        <end position="199"/>
    </location>
</feature>
<evidence type="ECO:0000259" key="1">
    <source>
        <dbReference type="PROSITE" id="PS50280"/>
    </source>
</evidence>
<dbReference type="InterPro" id="IPR046341">
    <property type="entry name" value="SET_dom_sf"/>
</dbReference>
<evidence type="ECO:0000313" key="3">
    <source>
        <dbReference type="Proteomes" id="UP000053831"/>
    </source>
</evidence>
<dbReference type="InterPro" id="IPR001214">
    <property type="entry name" value="SET_dom"/>
</dbReference>
<dbReference type="OrthoDB" id="265717at2759"/>
<dbReference type="SUPFAM" id="SSF82199">
    <property type="entry name" value="SET domain"/>
    <property type="match status" value="1"/>
</dbReference>
<dbReference type="PROSITE" id="PS50280">
    <property type="entry name" value="SET"/>
    <property type="match status" value="1"/>
</dbReference>
<name>A0A0M8MYB5_ESCWE</name>
<dbReference type="Pfam" id="PF00856">
    <property type="entry name" value="SET"/>
    <property type="match status" value="1"/>
</dbReference>